<dbReference type="AlphaFoldDB" id="A0A225WVF1"/>
<reference evidence="2" key="1">
    <citation type="submission" date="2017-03" db="EMBL/GenBank/DDBJ databases">
        <title>Phytopthora megakarya and P. palmivora, two closely related causual agents of cacao black pod achieved similar genome size and gene model numbers by different mechanisms.</title>
        <authorList>
            <person name="Ali S."/>
            <person name="Shao J."/>
            <person name="Larry D.J."/>
            <person name="Kronmiller B."/>
            <person name="Shen D."/>
            <person name="Strem M.D."/>
            <person name="Melnick R.L."/>
            <person name="Guiltinan M.J."/>
            <person name="Tyler B.M."/>
            <person name="Meinhardt L.W."/>
            <person name="Bailey B.A."/>
        </authorList>
    </citation>
    <scope>NUCLEOTIDE SEQUENCE [LARGE SCALE GENOMIC DNA]</scope>
    <source>
        <strain evidence="2">zdho120</strain>
    </source>
</reference>
<dbReference type="EMBL" id="NBNE01000206">
    <property type="protein sequence ID" value="OWZ21615.1"/>
    <property type="molecule type" value="Genomic_DNA"/>
</dbReference>
<keyword evidence="2" id="KW-1185">Reference proteome</keyword>
<protein>
    <recommendedName>
        <fullName evidence="3">Reverse transcriptase</fullName>
    </recommendedName>
</protein>
<evidence type="ECO:0000313" key="1">
    <source>
        <dbReference type="EMBL" id="OWZ21615.1"/>
    </source>
</evidence>
<sequence>MMGDFNQAADYLTPKTLLLGRSWNVQEDGERQHLEQVSKIQKTLMESTEACPVAGHSWAGGHPG</sequence>
<accession>A0A225WVF1</accession>
<organism evidence="1 2">
    <name type="scientific">Phytophthora megakarya</name>
    <dbReference type="NCBI Taxonomy" id="4795"/>
    <lineage>
        <taxon>Eukaryota</taxon>
        <taxon>Sar</taxon>
        <taxon>Stramenopiles</taxon>
        <taxon>Oomycota</taxon>
        <taxon>Peronosporomycetes</taxon>
        <taxon>Peronosporales</taxon>
        <taxon>Peronosporaceae</taxon>
        <taxon>Phytophthora</taxon>
    </lineage>
</organism>
<evidence type="ECO:0008006" key="3">
    <source>
        <dbReference type="Google" id="ProtNLM"/>
    </source>
</evidence>
<gene>
    <name evidence="1" type="ORF">PHMEG_0003807</name>
</gene>
<proteinExistence type="predicted"/>
<name>A0A225WVF1_9STRA</name>
<evidence type="ECO:0000313" key="2">
    <source>
        <dbReference type="Proteomes" id="UP000198211"/>
    </source>
</evidence>
<comment type="caution">
    <text evidence="1">The sequence shown here is derived from an EMBL/GenBank/DDBJ whole genome shotgun (WGS) entry which is preliminary data.</text>
</comment>
<dbReference type="Proteomes" id="UP000198211">
    <property type="component" value="Unassembled WGS sequence"/>
</dbReference>